<dbReference type="InterPro" id="IPR046335">
    <property type="entry name" value="LacI/GalR-like_sensor"/>
</dbReference>
<dbReference type="SUPFAM" id="SSF47413">
    <property type="entry name" value="lambda repressor-like DNA-binding domains"/>
    <property type="match status" value="1"/>
</dbReference>
<evidence type="ECO:0000256" key="2">
    <source>
        <dbReference type="ARBA" id="ARBA00023125"/>
    </source>
</evidence>
<dbReference type="EMBL" id="CACVAT010000213">
    <property type="protein sequence ID" value="CAA6813810.1"/>
    <property type="molecule type" value="Genomic_DNA"/>
</dbReference>
<keyword evidence="3" id="KW-0804">Transcription</keyword>
<dbReference type="PROSITE" id="PS50932">
    <property type="entry name" value="HTH_LACI_2"/>
    <property type="match status" value="1"/>
</dbReference>
<dbReference type="Gene3D" id="3.40.50.2300">
    <property type="match status" value="2"/>
</dbReference>
<evidence type="ECO:0000256" key="3">
    <source>
        <dbReference type="ARBA" id="ARBA00023163"/>
    </source>
</evidence>
<reference evidence="5" key="1">
    <citation type="submission" date="2020-01" db="EMBL/GenBank/DDBJ databases">
        <authorList>
            <person name="Meier V. D."/>
            <person name="Meier V D."/>
        </authorList>
    </citation>
    <scope>NUCLEOTIDE SEQUENCE</scope>
    <source>
        <strain evidence="5">HLG_WM_MAG_09</strain>
    </source>
</reference>
<dbReference type="AlphaFoldDB" id="A0A6S6SZ74"/>
<dbReference type="Pfam" id="PF13377">
    <property type="entry name" value="Peripla_BP_3"/>
    <property type="match status" value="1"/>
</dbReference>
<name>A0A6S6SZ74_9GAMM</name>
<evidence type="ECO:0000313" key="5">
    <source>
        <dbReference type="EMBL" id="CAA6813810.1"/>
    </source>
</evidence>
<dbReference type="Gene3D" id="1.10.260.40">
    <property type="entry name" value="lambda repressor-like DNA-binding domains"/>
    <property type="match status" value="1"/>
</dbReference>
<dbReference type="GO" id="GO:0003700">
    <property type="term" value="F:DNA-binding transcription factor activity"/>
    <property type="evidence" value="ECO:0007669"/>
    <property type="project" value="TreeGrafter"/>
</dbReference>
<dbReference type="PANTHER" id="PTHR30146">
    <property type="entry name" value="LACI-RELATED TRANSCRIPTIONAL REPRESSOR"/>
    <property type="match status" value="1"/>
</dbReference>
<evidence type="ECO:0000256" key="1">
    <source>
        <dbReference type="ARBA" id="ARBA00023015"/>
    </source>
</evidence>
<gene>
    <name evidence="5" type="ORF">HELGO_WM35089</name>
</gene>
<dbReference type="InterPro" id="IPR010982">
    <property type="entry name" value="Lambda_DNA-bd_dom_sf"/>
</dbReference>
<dbReference type="SUPFAM" id="SSF53822">
    <property type="entry name" value="Periplasmic binding protein-like I"/>
    <property type="match status" value="1"/>
</dbReference>
<evidence type="ECO:0000259" key="4">
    <source>
        <dbReference type="PROSITE" id="PS50932"/>
    </source>
</evidence>
<accession>A0A6S6SZ74</accession>
<dbReference type="GO" id="GO:0000976">
    <property type="term" value="F:transcription cis-regulatory region binding"/>
    <property type="evidence" value="ECO:0007669"/>
    <property type="project" value="TreeGrafter"/>
</dbReference>
<dbReference type="InterPro" id="IPR028082">
    <property type="entry name" value="Peripla_BP_I"/>
</dbReference>
<protein>
    <submittedName>
        <fullName evidence="5">LacI family transcriptional regulator</fullName>
    </submittedName>
</protein>
<dbReference type="CDD" id="cd06278">
    <property type="entry name" value="PBP1_LacI-like"/>
    <property type="match status" value="1"/>
</dbReference>
<dbReference type="PANTHER" id="PTHR30146:SF109">
    <property type="entry name" value="HTH-TYPE TRANSCRIPTIONAL REGULATOR GALS"/>
    <property type="match status" value="1"/>
</dbReference>
<feature type="domain" description="HTH lacI-type" evidence="4">
    <location>
        <begin position="14"/>
        <end position="68"/>
    </location>
</feature>
<organism evidence="5">
    <name type="scientific">uncultured Thiotrichaceae bacterium</name>
    <dbReference type="NCBI Taxonomy" id="298394"/>
    <lineage>
        <taxon>Bacteria</taxon>
        <taxon>Pseudomonadati</taxon>
        <taxon>Pseudomonadota</taxon>
        <taxon>Gammaproteobacteria</taxon>
        <taxon>Thiotrichales</taxon>
        <taxon>Thiotrichaceae</taxon>
        <taxon>environmental samples</taxon>
    </lineage>
</organism>
<keyword evidence="1" id="KW-0805">Transcription regulation</keyword>
<dbReference type="SMART" id="SM00354">
    <property type="entry name" value="HTH_LACI"/>
    <property type="match status" value="1"/>
</dbReference>
<dbReference type="Pfam" id="PF00356">
    <property type="entry name" value="LacI"/>
    <property type="match status" value="1"/>
</dbReference>
<sequence>MSISLNTPAGKEKVTIVEVAEEAGVSVSAVSRAFNPEASCSDNMRAKVMAAAQQLGYKPNRLARGIRAQSRLIGILMADFCNPAYLPILNDFTLTLQQAGYHSLLLNVGEDMDIREAMELVMEYQVDGLIVTSSTLSPELVEICHEQQTPVITFARHSRNNPVMAVCCDNVSGGNMAAETLSAAGYQNFAYISGVPGATTTLDRQRGFIGRLVELGHEQWQVVDGGAHSHEAGYQAACQLFNQDNPPDALFFSNDIMACGGMDAVRNEFGLRVPEDVGIMGFDDIQLAQNQAYNLTTIRQPFGDMVNTTVEKLLEGIKDNESRVEKTPVILPCELIVRGSVR</sequence>
<dbReference type="CDD" id="cd01392">
    <property type="entry name" value="HTH_LacI"/>
    <property type="match status" value="1"/>
</dbReference>
<keyword evidence="2" id="KW-0238">DNA-binding</keyword>
<dbReference type="InterPro" id="IPR000843">
    <property type="entry name" value="HTH_LacI"/>
</dbReference>
<proteinExistence type="predicted"/>